<dbReference type="Pfam" id="PF13393">
    <property type="entry name" value="tRNA-synt_His"/>
    <property type="match status" value="1"/>
</dbReference>
<dbReference type="FunFam" id="1.10.510.10:FF:000539">
    <property type="entry name" value="eIF-2-alpha kinase GCN2"/>
    <property type="match status" value="1"/>
</dbReference>
<feature type="region of interest" description="Disordered" evidence="11">
    <location>
        <begin position="1"/>
        <end position="28"/>
    </location>
</feature>
<dbReference type="EC" id="2.7.11.1" evidence="1"/>
<keyword evidence="2" id="KW-0723">Serine/threonine-protein kinase</keyword>
<dbReference type="HOGENOM" id="CLU_003578_0_0_1"/>
<dbReference type="AlphaFoldDB" id="B8AVV9"/>
<evidence type="ECO:0000256" key="5">
    <source>
        <dbReference type="ARBA" id="ARBA00022777"/>
    </source>
</evidence>
<dbReference type="GO" id="GO:0032543">
    <property type="term" value="P:mitochondrial translation"/>
    <property type="evidence" value="ECO:0007669"/>
    <property type="project" value="TreeGrafter"/>
</dbReference>
<dbReference type="GO" id="GO:0005739">
    <property type="term" value="C:mitochondrion"/>
    <property type="evidence" value="ECO:0007669"/>
    <property type="project" value="TreeGrafter"/>
</dbReference>
<dbReference type="GO" id="GO:0004674">
    <property type="term" value="F:protein serine/threonine kinase activity"/>
    <property type="evidence" value="ECO:0007669"/>
    <property type="project" value="UniProtKB-KW"/>
</dbReference>
<dbReference type="FunFam" id="3.30.930.10:FF:000068">
    <property type="entry name" value="eIF-2-alpha kinase GCN2"/>
    <property type="match status" value="1"/>
</dbReference>
<dbReference type="InterPro" id="IPR041715">
    <property type="entry name" value="HisRS-like_core"/>
</dbReference>
<dbReference type="PROSITE" id="PS50908">
    <property type="entry name" value="RWD"/>
    <property type="match status" value="1"/>
</dbReference>
<evidence type="ECO:0000256" key="11">
    <source>
        <dbReference type="SAM" id="MobiDB-lite"/>
    </source>
</evidence>
<keyword evidence="6 10" id="KW-0067">ATP-binding</keyword>
<dbReference type="SUPFAM" id="SSF54495">
    <property type="entry name" value="UBC-like"/>
    <property type="match status" value="1"/>
</dbReference>
<evidence type="ECO:0000256" key="8">
    <source>
        <dbReference type="ARBA" id="ARBA00047899"/>
    </source>
</evidence>
<dbReference type="InterPro" id="IPR024435">
    <property type="entry name" value="HisRS-related_dom"/>
</dbReference>
<dbReference type="PROSITE" id="PS50011">
    <property type="entry name" value="PROTEIN_KINASE_DOM"/>
    <property type="match status" value="1"/>
</dbReference>
<gene>
    <name evidence="14" type="ORF">OsI_16439</name>
</gene>
<evidence type="ECO:0000256" key="3">
    <source>
        <dbReference type="ARBA" id="ARBA00022679"/>
    </source>
</evidence>
<dbReference type="SUPFAM" id="SSF52954">
    <property type="entry name" value="Class II aaRS ABD-related"/>
    <property type="match status" value="1"/>
</dbReference>
<evidence type="ECO:0000256" key="1">
    <source>
        <dbReference type="ARBA" id="ARBA00012513"/>
    </source>
</evidence>
<dbReference type="Gene3D" id="3.40.50.800">
    <property type="entry name" value="Anticodon-binding domain"/>
    <property type="match status" value="1"/>
</dbReference>
<feature type="compositionally biased region" description="Acidic residues" evidence="11">
    <location>
        <begin position="312"/>
        <end position="325"/>
    </location>
</feature>
<evidence type="ECO:0000313" key="15">
    <source>
        <dbReference type="Proteomes" id="UP000007015"/>
    </source>
</evidence>
<organism evidence="14 15">
    <name type="scientific">Oryza sativa subsp. indica</name>
    <name type="common">Rice</name>
    <dbReference type="NCBI Taxonomy" id="39946"/>
    <lineage>
        <taxon>Eukaryota</taxon>
        <taxon>Viridiplantae</taxon>
        <taxon>Streptophyta</taxon>
        <taxon>Embryophyta</taxon>
        <taxon>Tracheophyta</taxon>
        <taxon>Spermatophyta</taxon>
        <taxon>Magnoliopsida</taxon>
        <taxon>Liliopsida</taxon>
        <taxon>Poales</taxon>
        <taxon>Poaceae</taxon>
        <taxon>BOP clade</taxon>
        <taxon>Oryzoideae</taxon>
        <taxon>Oryzeae</taxon>
        <taxon>Oryzinae</taxon>
        <taxon>Oryza</taxon>
        <taxon>Oryza sativa</taxon>
    </lineage>
</organism>
<evidence type="ECO:0000256" key="7">
    <source>
        <dbReference type="ARBA" id="ARBA00022917"/>
    </source>
</evidence>
<feature type="domain" description="Protein kinase" evidence="12">
    <location>
        <begin position="437"/>
        <end position="751"/>
    </location>
</feature>
<dbReference type="SUPFAM" id="SSF55681">
    <property type="entry name" value="Class II aaRS and biotin synthetases"/>
    <property type="match status" value="1"/>
</dbReference>
<reference evidence="14 15" key="1">
    <citation type="journal article" date="2005" name="PLoS Biol.">
        <title>The genomes of Oryza sativa: a history of duplications.</title>
        <authorList>
            <person name="Yu J."/>
            <person name="Wang J."/>
            <person name="Lin W."/>
            <person name="Li S."/>
            <person name="Li H."/>
            <person name="Zhou J."/>
            <person name="Ni P."/>
            <person name="Dong W."/>
            <person name="Hu S."/>
            <person name="Zeng C."/>
            <person name="Zhang J."/>
            <person name="Zhang Y."/>
            <person name="Li R."/>
            <person name="Xu Z."/>
            <person name="Li S."/>
            <person name="Li X."/>
            <person name="Zheng H."/>
            <person name="Cong L."/>
            <person name="Lin L."/>
            <person name="Yin J."/>
            <person name="Geng J."/>
            <person name="Li G."/>
            <person name="Shi J."/>
            <person name="Liu J."/>
            <person name="Lv H."/>
            <person name="Li J."/>
            <person name="Wang J."/>
            <person name="Deng Y."/>
            <person name="Ran L."/>
            <person name="Shi X."/>
            <person name="Wang X."/>
            <person name="Wu Q."/>
            <person name="Li C."/>
            <person name="Ren X."/>
            <person name="Wang J."/>
            <person name="Wang X."/>
            <person name="Li D."/>
            <person name="Liu D."/>
            <person name="Zhang X."/>
            <person name="Ji Z."/>
            <person name="Zhao W."/>
            <person name="Sun Y."/>
            <person name="Zhang Z."/>
            <person name="Bao J."/>
            <person name="Han Y."/>
            <person name="Dong L."/>
            <person name="Ji J."/>
            <person name="Chen P."/>
            <person name="Wu S."/>
            <person name="Liu J."/>
            <person name="Xiao Y."/>
            <person name="Bu D."/>
            <person name="Tan J."/>
            <person name="Yang L."/>
            <person name="Ye C."/>
            <person name="Zhang J."/>
            <person name="Xu J."/>
            <person name="Zhou Y."/>
            <person name="Yu Y."/>
            <person name="Zhang B."/>
            <person name="Zhuang S."/>
            <person name="Wei H."/>
            <person name="Liu B."/>
            <person name="Lei M."/>
            <person name="Yu H."/>
            <person name="Li Y."/>
            <person name="Xu H."/>
            <person name="Wei S."/>
            <person name="He X."/>
            <person name="Fang L."/>
            <person name="Zhang Z."/>
            <person name="Zhang Y."/>
            <person name="Huang X."/>
            <person name="Su Z."/>
            <person name="Tong W."/>
            <person name="Li J."/>
            <person name="Tong Z."/>
            <person name="Li S."/>
            <person name="Ye J."/>
            <person name="Wang L."/>
            <person name="Fang L."/>
            <person name="Lei T."/>
            <person name="Chen C."/>
            <person name="Chen H."/>
            <person name="Xu Z."/>
            <person name="Li H."/>
            <person name="Huang H."/>
            <person name="Zhang F."/>
            <person name="Xu H."/>
            <person name="Li N."/>
            <person name="Zhao C."/>
            <person name="Li S."/>
            <person name="Dong L."/>
            <person name="Huang Y."/>
            <person name="Li L."/>
            <person name="Xi Y."/>
            <person name="Qi Q."/>
            <person name="Li W."/>
            <person name="Zhang B."/>
            <person name="Hu W."/>
            <person name="Zhang Y."/>
            <person name="Tian X."/>
            <person name="Jiao Y."/>
            <person name="Liang X."/>
            <person name="Jin J."/>
            <person name="Gao L."/>
            <person name="Zheng W."/>
            <person name="Hao B."/>
            <person name="Liu S."/>
            <person name="Wang W."/>
            <person name="Yuan L."/>
            <person name="Cao M."/>
            <person name="McDermott J."/>
            <person name="Samudrala R."/>
            <person name="Wang J."/>
            <person name="Wong G.K."/>
            <person name="Yang H."/>
        </authorList>
    </citation>
    <scope>NUCLEOTIDE SEQUENCE [LARGE SCALE GENOMIC DNA]</scope>
    <source>
        <strain evidence="15">cv. 93-11</strain>
    </source>
</reference>
<dbReference type="GO" id="GO:0051246">
    <property type="term" value="P:regulation of protein metabolic process"/>
    <property type="evidence" value="ECO:0007669"/>
    <property type="project" value="UniProtKB-ARBA"/>
</dbReference>
<dbReference type="PROSITE" id="PS00107">
    <property type="entry name" value="PROTEIN_KINASE_ATP"/>
    <property type="match status" value="1"/>
</dbReference>
<dbReference type="Pfam" id="PF12745">
    <property type="entry name" value="HGTP_anticodon2"/>
    <property type="match status" value="1"/>
</dbReference>
<dbReference type="PANTHER" id="PTHR11476">
    <property type="entry name" value="HISTIDYL-TRNA SYNTHETASE"/>
    <property type="match status" value="1"/>
</dbReference>
<dbReference type="FunFam" id="3.40.50.800:FF:000012">
    <property type="entry name" value="Histidine--tRNA ligase, cytoplasmic"/>
    <property type="match status" value="1"/>
</dbReference>
<dbReference type="PANTHER" id="PTHR11476:SF10">
    <property type="entry name" value="NON-SPECIFIC SERINE_THREONINE PROTEIN KINASE"/>
    <property type="match status" value="1"/>
</dbReference>
<dbReference type="InterPro" id="IPR006575">
    <property type="entry name" value="RWD_dom"/>
</dbReference>
<dbReference type="GO" id="GO:0004821">
    <property type="term" value="F:histidine-tRNA ligase activity"/>
    <property type="evidence" value="ECO:0007669"/>
    <property type="project" value="TreeGrafter"/>
</dbReference>
<dbReference type="Gene3D" id="3.30.200.20">
    <property type="entry name" value="Phosphorylase Kinase, domain 1"/>
    <property type="match status" value="1"/>
</dbReference>
<keyword evidence="4 10" id="KW-0547">Nucleotide-binding</keyword>
<evidence type="ECO:0000259" key="13">
    <source>
        <dbReference type="PROSITE" id="PS50908"/>
    </source>
</evidence>
<dbReference type="GO" id="GO:0005829">
    <property type="term" value="C:cytosol"/>
    <property type="evidence" value="ECO:0007669"/>
    <property type="project" value="TreeGrafter"/>
</dbReference>
<keyword evidence="7" id="KW-0648">Protein biosynthesis</keyword>
<comment type="catalytic activity">
    <reaction evidence="9">
        <text>L-seryl-[protein] + ATP = O-phospho-L-seryl-[protein] + ADP + H(+)</text>
        <dbReference type="Rhea" id="RHEA:17989"/>
        <dbReference type="Rhea" id="RHEA-COMP:9863"/>
        <dbReference type="Rhea" id="RHEA-COMP:11604"/>
        <dbReference type="ChEBI" id="CHEBI:15378"/>
        <dbReference type="ChEBI" id="CHEBI:29999"/>
        <dbReference type="ChEBI" id="CHEBI:30616"/>
        <dbReference type="ChEBI" id="CHEBI:83421"/>
        <dbReference type="ChEBI" id="CHEBI:456216"/>
        <dbReference type="EC" id="2.7.11.1"/>
    </reaction>
</comment>
<dbReference type="CDD" id="cd14046">
    <property type="entry name" value="STKc_EIF2AK4_GCN2_rpt2"/>
    <property type="match status" value="1"/>
</dbReference>
<feature type="binding site" evidence="10">
    <location>
        <position position="467"/>
    </location>
    <ligand>
        <name>ATP</name>
        <dbReference type="ChEBI" id="CHEBI:30616"/>
    </ligand>
</feature>
<sequence length="1250" mass="140519">MGHSARKKKKKKGGGGRKAAKDHGGQLEGDQAALADELTALGSIFLEDFKVRSESPQTRFTICIRPYSDGMGFGDSNVSATLDVTCFAGYPHKCPKLRVLPEKTLSREDANRLLSLLVDQANIYSREGRVMIFNLVEAAQEFLSEIAPANDSTSMAPWLGSGKVQQTTDVDVKVKLDNGSYHGVAYMHNSFDLYSQLYDGGSWSTQGPDPATDSAGKIVGSQVKSNLKSKRKTIIEKSRVSSDEVNVAKGLLPDNAGQKNIMKHDVIRETVPSLHVVAEETENDSKTVSTSNRENTSGTPERSFSSVHQLEDSDLSDEDWNDEDSGSGSGFSNTPSFDMFDDASRNKKKDLILVHLLRLACASKDSLSASLPAISSELCNIGILSEWAKDLISKSPAVFGETFGHFFGPQMTSSECSLFWRADNSSSRPNSRYLNDFEELRSLGQGGFGRVALCKNKLDGRQYAVKKIRLKDRSPQVNEKILREVATLSRLQHQHVVRYYQAWVETEYGQHHVLNAAGSCTAESSMYSYDNISLSDAGGGNKQESTYLYIQMEYCPRTLRQDFETYTSSFRVDDAWRLFRQIVEGLAHVHSQGIIHRDLTPNNIFFDVRNDIKIGDFGLAKFLKLEQLDHDQYLPSEGMGVSMDGTGQVGTYFYTAPEVEQKWPHINEKVDMYSLGVIFFELWYPFSTAMERHLVLSDLKQKGDSPLSWATQFPGQSNLLRRLLSPSPSDRPSAVELLQNDLPPRMEDEWLTDVLRMIQTPEDTYVYDRVISTIFDEERLIAKTQCQLEGSKKSTCKSDNSELLDSIIEVSKEVFKRHCAKRFQISPLHTLEGKFTENRGKTVKILTQGGEMLELCYELRTPFVMSVAANQILSFKRYEVSWVHRRAVGHSIPYRFLQGDFDIIGGASPIPEAEIVKVTLDVGAHFYDPKAIIIRLNHSKLAEAVCSWAGVPQERRQNVAEFFSSTLVQYWPNKADRKSQWSLIRGQLLQDLRLSEEVVEKLHKADQRFCGSADQVLARLRGTLFYDKSACKALDEISAFLKCLRIWSIEEHITIDVLMPPSECYYTDLFFQIYVKEGNPGSSSHEKLLAIGGRYDWLIEQAWDRTYKSKPPGAVGVSIALEKFLPNSPSSDIGFPRIEPSISVLVCSKGGGGLLNERMELVAELWEANIKAQFVPQEDPSLQEQYEYASDHDIKCLVFITEAGVSQTELVKVRHLDAKREKEVKREELSWLPFCEPRLRTVASVQGSRQ</sequence>
<dbReference type="SMART" id="SM00591">
    <property type="entry name" value="RWD"/>
    <property type="match status" value="1"/>
</dbReference>
<dbReference type="InterPro" id="IPR017441">
    <property type="entry name" value="Protein_kinase_ATP_BS"/>
</dbReference>
<evidence type="ECO:0000256" key="6">
    <source>
        <dbReference type="ARBA" id="ARBA00022840"/>
    </source>
</evidence>
<dbReference type="Gene3D" id="1.10.510.10">
    <property type="entry name" value="Transferase(Phosphotransferase) domain 1"/>
    <property type="match status" value="1"/>
</dbReference>
<name>B8AVV9_ORYSI</name>
<dbReference type="CDD" id="cd23818">
    <property type="entry name" value="RWD_RNF25"/>
    <property type="match status" value="1"/>
</dbReference>
<dbReference type="OMA" id="ADEAWND"/>
<dbReference type="Proteomes" id="UP000007015">
    <property type="component" value="Chromosome 4"/>
</dbReference>
<dbReference type="PROSITE" id="PS00109">
    <property type="entry name" value="PROTEIN_KINASE_TYR"/>
    <property type="match status" value="1"/>
</dbReference>
<evidence type="ECO:0000256" key="9">
    <source>
        <dbReference type="ARBA" id="ARBA00048679"/>
    </source>
</evidence>
<feature type="compositionally biased region" description="Basic residues" evidence="11">
    <location>
        <begin position="1"/>
        <end position="18"/>
    </location>
</feature>
<evidence type="ECO:0000259" key="12">
    <source>
        <dbReference type="PROSITE" id="PS50011"/>
    </source>
</evidence>
<accession>B8AVV9</accession>
<dbReference type="FunFam" id="3.10.110.10:FF:000050">
    <property type="entry name" value="eIF-2-alpha kinase GCN2"/>
    <property type="match status" value="1"/>
</dbReference>
<dbReference type="Gene3D" id="3.10.110.10">
    <property type="entry name" value="Ubiquitin Conjugating Enzyme"/>
    <property type="match status" value="1"/>
</dbReference>
<dbReference type="FunFam" id="3.30.200.20:FF:000304">
    <property type="entry name" value="eIF-2-alpha kinase GCN2"/>
    <property type="match status" value="1"/>
</dbReference>
<evidence type="ECO:0000256" key="2">
    <source>
        <dbReference type="ARBA" id="ARBA00022527"/>
    </source>
</evidence>
<feature type="compositionally biased region" description="Polar residues" evidence="11">
    <location>
        <begin position="286"/>
        <end position="308"/>
    </location>
</feature>
<dbReference type="STRING" id="39946.B8AVV9"/>
<dbReference type="SUPFAM" id="SSF56112">
    <property type="entry name" value="Protein kinase-like (PK-like)"/>
    <property type="match status" value="1"/>
</dbReference>
<dbReference type="InterPro" id="IPR008266">
    <property type="entry name" value="Tyr_kinase_AS"/>
</dbReference>
<dbReference type="EMBL" id="CM000129">
    <property type="protein sequence ID" value="EEC77540.1"/>
    <property type="molecule type" value="Genomic_DNA"/>
</dbReference>
<evidence type="ECO:0000256" key="4">
    <source>
        <dbReference type="ARBA" id="ARBA00022741"/>
    </source>
</evidence>
<protein>
    <recommendedName>
        <fullName evidence="1">non-specific serine/threonine protein kinase</fullName>
        <ecNumber evidence="1">2.7.11.1</ecNumber>
    </recommendedName>
</protein>
<proteinExistence type="predicted"/>
<dbReference type="GO" id="GO:0010468">
    <property type="term" value="P:regulation of gene expression"/>
    <property type="evidence" value="ECO:0007669"/>
    <property type="project" value="UniProtKB-ARBA"/>
</dbReference>
<keyword evidence="5" id="KW-0418">Kinase</keyword>
<dbReference type="InterPro" id="IPR036621">
    <property type="entry name" value="Anticodon-bd_dom_sf"/>
</dbReference>
<dbReference type="GO" id="GO:0005524">
    <property type="term" value="F:ATP binding"/>
    <property type="evidence" value="ECO:0007669"/>
    <property type="project" value="UniProtKB-UniRule"/>
</dbReference>
<dbReference type="Pfam" id="PF05773">
    <property type="entry name" value="RWD"/>
    <property type="match status" value="1"/>
</dbReference>
<keyword evidence="15" id="KW-1185">Reference proteome</keyword>
<dbReference type="GO" id="GO:0009893">
    <property type="term" value="P:positive regulation of metabolic process"/>
    <property type="evidence" value="ECO:0007669"/>
    <property type="project" value="UniProtKB-ARBA"/>
</dbReference>
<comment type="catalytic activity">
    <reaction evidence="8">
        <text>L-threonyl-[protein] + ATP = O-phospho-L-threonyl-[protein] + ADP + H(+)</text>
        <dbReference type="Rhea" id="RHEA:46608"/>
        <dbReference type="Rhea" id="RHEA-COMP:11060"/>
        <dbReference type="Rhea" id="RHEA-COMP:11605"/>
        <dbReference type="ChEBI" id="CHEBI:15378"/>
        <dbReference type="ChEBI" id="CHEBI:30013"/>
        <dbReference type="ChEBI" id="CHEBI:30616"/>
        <dbReference type="ChEBI" id="CHEBI:61977"/>
        <dbReference type="ChEBI" id="CHEBI:456216"/>
        <dbReference type="EC" id="2.7.11.1"/>
    </reaction>
</comment>
<dbReference type="InterPro" id="IPR016135">
    <property type="entry name" value="UBQ-conjugating_enzyme/RWD"/>
</dbReference>
<dbReference type="Gramene" id="BGIOSGA016667-TA">
    <property type="protein sequence ID" value="BGIOSGA016667-PA"/>
    <property type="gene ID" value="BGIOSGA016667"/>
</dbReference>
<keyword evidence="3" id="KW-0808">Transferase</keyword>
<dbReference type="GO" id="GO:0003723">
    <property type="term" value="F:RNA binding"/>
    <property type="evidence" value="ECO:0007669"/>
    <property type="project" value="TreeGrafter"/>
</dbReference>
<feature type="region of interest" description="Disordered" evidence="11">
    <location>
        <begin position="278"/>
        <end position="336"/>
    </location>
</feature>
<evidence type="ECO:0000256" key="10">
    <source>
        <dbReference type="PROSITE-ProRule" id="PRU10141"/>
    </source>
</evidence>
<dbReference type="InterPro" id="IPR011009">
    <property type="entry name" value="Kinase-like_dom_sf"/>
</dbReference>
<feature type="domain" description="RWD" evidence="13">
    <location>
        <begin position="36"/>
        <end position="146"/>
    </location>
</feature>
<dbReference type="Gene3D" id="3.30.930.10">
    <property type="entry name" value="Bira Bifunctional Protein, Domain 2"/>
    <property type="match status" value="1"/>
</dbReference>
<dbReference type="GO" id="GO:0033554">
    <property type="term" value="P:cellular response to stress"/>
    <property type="evidence" value="ECO:0007669"/>
    <property type="project" value="UniProtKB-ARBA"/>
</dbReference>
<dbReference type="InterPro" id="IPR045864">
    <property type="entry name" value="aa-tRNA-synth_II/BPL/LPL"/>
</dbReference>
<dbReference type="InterPro" id="IPR000719">
    <property type="entry name" value="Prot_kinase_dom"/>
</dbReference>
<evidence type="ECO:0000313" key="14">
    <source>
        <dbReference type="EMBL" id="EEC77540.1"/>
    </source>
</evidence>
<dbReference type="GO" id="GO:0006427">
    <property type="term" value="P:histidyl-tRNA aminoacylation"/>
    <property type="evidence" value="ECO:0007669"/>
    <property type="project" value="TreeGrafter"/>
</dbReference>
<dbReference type="Pfam" id="PF00069">
    <property type="entry name" value="Pkinase"/>
    <property type="match status" value="1"/>
</dbReference>